<name>A0ABU7S0Q8_9ACTN</name>
<dbReference type="InterPro" id="IPR016288">
    <property type="entry name" value="Beta_cellobiohydrolase"/>
</dbReference>
<sequence>MASPFPRPRPPRPVRTRRRPLTALVALALVTTTVTGPARAAAPTTVRVDNPYLGATAYVNPEWSARARTEPLGAAVADQPTAVWLDRIGAIDGAGGAMGLRAHLGAALGQGADLVQLVLYNLPGRDCDRRVSQGELTATGLGRYRTEFIDPIAEILADPDHAGLRIVVVVEPNSLPNLITHTSPRPTATAGCDQVRAAGSYLNGIGYALARLGAIGNVYPYLDLGQHGRLGRPADLTPIAQLYSAAALAGGGTLGNVHGFIVNTADHAPLTEPFFQVHDVVNGEPVTGTRWVDGKVFVDELPYARQLRPYLVGAGFSTDVGFLVDTSRNGWGGPDRPIGPGPLTTAEEYVDASRIDRRGWDGNWCNQTGAGIGARPVAAPAAGIDAYVWAKPPGESDGASDVLGANRPYEPMCDPWYRPPAAPYVRTGALGNAPPYGQWFPAHFRQLLANAWPPLP</sequence>
<dbReference type="EMBL" id="JAZGQK010000027">
    <property type="protein sequence ID" value="MEE6262380.1"/>
    <property type="molecule type" value="Genomic_DNA"/>
</dbReference>
<evidence type="ECO:0000313" key="3">
    <source>
        <dbReference type="Proteomes" id="UP001332243"/>
    </source>
</evidence>
<dbReference type="GO" id="GO:0016787">
    <property type="term" value="F:hydrolase activity"/>
    <property type="evidence" value="ECO:0007669"/>
    <property type="project" value="UniProtKB-KW"/>
</dbReference>
<dbReference type="Pfam" id="PF01341">
    <property type="entry name" value="Glyco_hydro_6"/>
    <property type="match status" value="1"/>
</dbReference>
<dbReference type="RefSeq" id="WP_331217311.1">
    <property type="nucleotide sequence ID" value="NZ_JAZGQK010000027.1"/>
</dbReference>
<keyword evidence="3" id="KW-1185">Reference proteome</keyword>
<proteinExistence type="inferred from homology"/>
<keyword evidence="1" id="KW-0624">Polysaccharide degradation</keyword>
<keyword evidence="1" id="KW-0119">Carbohydrate metabolism</keyword>
<dbReference type="SUPFAM" id="SSF51989">
    <property type="entry name" value="Glycosyl hydrolases family 6, cellulases"/>
    <property type="match status" value="1"/>
</dbReference>
<keyword evidence="1" id="KW-0136">Cellulose degradation</keyword>
<comment type="similarity">
    <text evidence="1">Belongs to the glycosyl hydrolase family 6.</text>
</comment>
<evidence type="ECO:0000313" key="2">
    <source>
        <dbReference type="EMBL" id="MEE6262380.1"/>
    </source>
</evidence>
<accession>A0ABU7S0Q8</accession>
<feature type="chain" id="PRO_5045001898" description="Glucanase" evidence="1">
    <location>
        <begin position="41"/>
        <end position="456"/>
    </location>
</feature>
<organism evidence="2 3">
    <name type="scientific">Plantactinospora sonchi</name>
    <dbReference type="NCBI Taxonomy" id="1544735"/>
    <lineage>
        <taxon>Bacteria</taxon>
        <taxon>Bacillati</taxon>
        <taxon>Actinomycetota</taxon>
        <taxon>Actinomycetes</taxon>
        <taxon>Micromonosporales</taxon>
        <taxon>Micromonosporaceae</taxon>
        <taxon>Plantactinospora</taxon>
    </lineage>
</organism>
<reference evidence="2 3" key="1">
    <citation type="submission" date="2024-01" db="EMBL/GenBank/DDBJ databases">
        <title>Genome insights into Plantactinospora sonchi sp. nov.</title>
        <authorList>
            <person name="Wang L."/>
        </authorList>
    </citation>
    <scope>NUCLEOTIDE SEQUENCE [LARGE SCALE GENOMIC DNA]</scope>
    <source>
        <strain evidence="2 3">NEAU-QY2</strain>
    </source>
</reference>
<keyword evidence="1 2" id="KW-0378">Hydrolase</keyword>
<dbReference type="PANTHER" id="PTHR34876">
    <property type="match status" value="1"/>
</dbReference>
<dbReference type="Proteomes" id="UP001332243">
    <property type="component" value="Unassembled WGS sequence"/>
</dbReference>
<comment type="caution">
    <text evidence="2">The sequence shown here is derived from an EMBL/GenBank/DDBJ whole genome shotgun (WGS) entry which is preliminary data.</text>
</comment>
<dbReference type="PRINTS" id="PR00733">
    <property type="entry name" value="GLHYDRLASE6"/>
</dbReference>
<dbReference type="PANTHER" id="PTHR34876:SF4">
    <property type="entry name" value="1,4-BETA-D-GLUCAN CELLOBIOHYDROLASE C-RELATED"/>
    <property type="match status" value="1"/>
</dbReference>
<dbReference type="Gene3D" id="3.20.20.40">
    <property type="entry name" value="1, 4-beta cellobiohydrolase"/>
    <property type="match status" value="1"/>
</dbReference>
<evidence type="ECO:0000256" key="1">
    <source>
        <dbReference type="RuleBase" id="RU361186"/>
    </source>
</evidence>
<keyword evidence="1" id="KW-0326">Glycosidase</keyword>
<gene>
    <name evidence="2" type="ORF">V1633_28245</name>
</gene>
<dbReference type="EC" id="3.2.1.-" evidence="1"/>
<feature type="signal peptide" evidence="1">
    <location>
        <begin position="1"/>
        <end position="40"/>
    </location>
</feature>
<protein>
    <recommendedName>
        <fullName evidence="1">Glucanase</fullName>
        <ecNumber evidence="1">3.2.1.-</ecNumber>
    </recommendedName>
</protein>
<dbReference type="PIRSF" id="PIRSF001100">
    <property type="entry name" value="Beta_cellobiohydrolase"/>
    <property type="match status" value="1"/>
</dbReference>
<dbReference type="InterPro" id="IPR036434">
    <property type="entry name" value="Beta_cellobiohydrolase_sf"/>
</dbReference>
<keyword evidence="1" id="KW-0732">Signal</keyword>